<evidence type="ECO:0000259" key="4">
    <source>
        <dbReference type="PROSITE" id="PS50009"/>
    </source>
</evidence>
<reference evidence="6 7" key="1">
    <citation type="submission" date="2023-04" db="EMBL/GenBank/DDBJ databases">
        <title>Genome of Basidiobolus ranarum AG-B5.</title>
        <authorList>
            <person name="Stajich J.E."/>
            <person name="Carter-House D."/>
            <person name="Gryganskyi A."/>
        </authorList>
    </citation>
    <scope>NUCLEOTIDE SEQUENCE [LARGE SCALE GENOMIC DNA]</scope>
    <source>
        <strain evidence="6 7">AG-B5</strain>
    </source>
</reference>
<dbReference type="InterPro" id="IPR000651">
    <property type="entry name" value="Ras-like_Gua-exchang_fac_N"/>
</dbReference>
<dbReference type="CDD" id="cd06224">
    <property type="entry name" value="REM"/>
    <property type="match status" value="1"/>
</dbReference>
<evidence type="ECO:0000313" key="7">
    <source>
        <dbReference type="Proteomes" id="UP001479436"/>
    </source>
</evidence>
<comment type="caution">
    <text evidence="6">The sequence shown here is derived from an EMBL/GenBank/DDBJ whole genome shotgun (WGS) entry which is preliminary data.</text>
</comment>
<protein>
    <submittedName>
        <fullName evidence="6">Uncharacterized protein</fullName>
    </submittedName>
</protein>
<feature type="domain" description="Ras-GEF" evidence="4">
    <location>
        <begin position="673"/>
        <end position="913"/>
    </location>
</feature>
<gene>
    <name evidence="6" type="ORF">K7432_007383</name>
</gene>
<dbReference type="SMART" id="SM00229">
    <property type="entry name" value="RasGEFN"/>
    <property type="match status" value="1"/>
</dbReference>
<dbReference type="EMBL" id="JASJQH010007238">
    <property type="protein sequence ID" value="KAK9712076.1"/>
    <property type="molecule type" value="Genomic_DNA"/>
</dbReference>
<evidence type="ECO:0000256" key="2">
    <source>
        <dbReference type="PROSITE-ProRule" id="PRU00168"/>
    </source>
</evidence>
<dbReference type="Gene3D" id="1.20.870.10">
    <property type="entry name" value="Son of sevenless (SoS) protein Chain: S domain 1"/>
    <property type="match status" value="1"/>
</dbReference>
<proteinExistence type="predicted"/>
<dbReference type="PROSITE" id="PS50212">
    <property type="entry name" value="RASGEF_NTER"/>
    <property type="match status" value="1"/>
</dbReference>
<dbReference type="SUPFAM" id="SSF48366">
    <property type="entry name" value="Ras GEF"/>
    <property type="match status" value="1"/>
</dbReference>
<evidence type="ECO:0000259" key="5">
    <source>
        <dbReference type="PROSITE" id="PS50212"/>
    </source>
</evidence>
<dbReference type="PANTHER" id="PTHR23113:SF354">
    <property type="entry name" value="BUD SITE SELECTION PROTEIN 5"/>
    <property type="match status" value="1"/>
</dbReference>
<dbReference type="PANTHER" id="PTHR23113">
    <property type="entry name" value="GUANINE NUCLEOTIDE EXCHANGE FACTOR"/>
    <property type="match status" value="1"/>
</dbReference>
<dbReference type="InterPro" id="IPR001895">
    <property type="entry name" value="RASGEF_cat_dom"/>
</dbReference>
<organism evidence="6 7">
    <name type="scientific">Basidiobolus ranarum</name>
    <dbReference type="NCBI Taxonomy" id="34480"/>
    <lineage>
        <taxon>Eukaryota</taxon>
        <taxon>Fungi</taxon>
        <taxon>Fungi incertae sedis</taxon>
        <taxon>Zoopagomycota</taxon>
        <taxon>Entomophthoromycotina</taxon>
        <taxon>Basidiobolomycetes</taxon>
        <taxon>Basidiobolales</taxon>
        <taxon>Basidiobolaceae</taxon>
        <taxon>Basidiobolus</taxon>
    </lineage>
</organism>
<keyword evidence="7" id="KW-1185">Reference proteome</keyword>
<dbReference type="CDD" id="cd00155">
    <property type="entry name" value="RasGEF"/>
    <property type="match status" value="1"/>
</dbReference>
<dbReference type="SMART" id="SM00147">
    <property type="entry name" value="RasGEF"/>
    <property type="match status" value="1"/>
</dbReference>
<accession>A0ABR2W055</accession>
<dbReference type="InterPro" id="IPR008937">
    <property type="entry name" value="Ras-like_GEF"/>
</dbReference>
<dbReference type="Gene3D" id="1.10.840.10">
    <property type="entry name" value="Ras guanine-nucleotide exchange factors catalytic domain"/>
    <property type="match status" value="1"/>
</dbReference>
<dbReference type="InterPro" id="IPR023578">
    <property type="entry name" value="Ras_GEF_dom_sf"/>
</dbReference>
<name>A0ABR2W055_9FUNG</name>
<evidence type="ECO:0000256" key="1">
    <source>
        <dbReference type="ARBA" id="ARBA00022658"/>
    </source>
</evidence>
<feature type="region of interest" description="Disordered" evidence="3">
    <location>
        <begin position="369"/>
        <end position="444"/>
    </location>
</feature>
<keyword evidence="1 2" id="KW-0344">Guanine-nucleotide releasing factor</keyword>
<dbReference type="Pfam" id="PF00617">
    <property type="entry name" value="RasGEF"/>
    <property type="match status" value="1"/>
</dbReference>
<dbReference type="InterPro" id="IPR036964">
    <property type="entry name" value="RASGEF_cat_dom_sf"/>
</dbReference>
<dbReference type="Proteomes" id="UP001479436">
    <property type="component" value="Unassembled WGS sequence"/>
</dbReference>
<dbReference type="Pfam" id="PF00618">
    <property type="entry name" value="RasGEF_N"/>
    <property type="match status" value="1"/>
</dbReference>
<sequence>MALSATTDPQPTTITFTESTKSMWNKAASQSIRTITDLRNTIRDETLDQQAEKLNSVVASVQQLGFICRINTTTPVTSKDAEVKKTFKVVMAGLLQLMSAFIEKLGMPDSQEDSSISDHAMQLLYAITNFSNVVLDAQTPLELRDTVASDTSFWINDINSSLDEEKNEHDLFQWRVSNKEFVTRLSKLEGAFDDVFLDIHNSFPPKPSVIVPKVFEVAYELLNIIELLNIPLLAFSSELSSMSVKEDAFRLLIAKKKLSYYWISELLLMHHNATDASDPFVVKAIVNLLNNCQELQKIIVRLVQSLLKKKKDTFDQHCPFEWLRLNNLWTLKTTSEALLSPQTSCDTSTVRSSESFNIPSLTVDSHKNNTSIIIDPSNNSPKSDSSSTSSPLEEQQKMTLRKHSKDLGIFPEKNTKRYSAPNVLRKGSNHDNIVSHSGEEKGLKQKGKKIFRNFFGFKSEPTQSVIVPESANNPWFMHTDIDSENLTVDSSGLILGGTLEALVEYMTQHDTTMDLQFVKIFLLTFRSFTTQEQLVSCLSNRFLLQPDRTLLPSEIEIWTTGKLTPIRLRIYMIFKLWLTLYYVECFDGDSIELIRQFFLEVMGAHLPAESKDLIKLLEAKCTKTKPINVRPLSVDSCMNIPENRRAPPPVPLLSPYVSAALKAHKGFFIAELDPLELARQFTILESKEFCAIQPHELIDKEFSKKSSVSVHVQAMTKLSTAITTWIADCIVREEDLKNRSNILKYFIRVGEKCLQLQNYNTLFSIVSALNSSGVNRLKRTQELLSRKYSIILNNQSSVVNRHKNFHDYREILRRSSPPCLPFLGLYLTDLTFTYDGNKDFRKEKPHQLNLDKHRRVVTIIESLSKFQSPYALVEVPEIQNYLHHVLNEVNLAMKDIKDIGDRVYSASLTVEPKIHADGHTNTCMSLDYYMAV</sequence>
<evidence type="ECO:0000313" key="6">
    <source>
        <dbReference type="EMBL" id="KAK9712076.1"/>
    </source>
</evidence>
<evidence type="ECO:0000256" key="3">
    <source>
        <dbReference type="SAM" id="MobiDB-lite"/>
    </source>
</evidence>
<feature type="compositionally biased region" description="Low complexity" evidence="3">
    <location>
        <begin position="375"/>
        <end position="391"/>
    </location>
</feature>
<dbReference type="PROSITE" id="PS50009">
    <property type="entry name" value="RASGEF_CAT"/>
    <property type="match status" value="1"/>
</dbReference>
<feature type="domain" description="N-terminal Ras-GEF" evidence="5">
    <location>
        <begin position="490"/>
        <end position="621"/>
    </location>
</feature>